<evidence type="ECO:0000313" key="1">
    <source>
        <dbReference type="EMBL" id="KUG16275.1"/>
    </source>
</evidence>
<dbReference type="AlphaFoldDB" id="A0A0W8F7A3"/>
<dbReference type="EMBL" id="LNQE01001504">
    <property type="protein sequence ID" value="KUG16275.1"/>
    <property type="molecule type" value="Genomic_DNA"/>
</dbReference>
<protein>
    <submittedName>
        <fullName evidence="1">Uncharacterized protein</fullName>
    </submittedName>
</protein>
<organism evidence="1">
    <name type="scientific">hydrocarbon metagenome</name>
    <dbReference type="NCBI Taxonomy" id="938273"/>
    <lineage>
        <taxon>unclassified sequences</taxon>
        <taxon>metagenomes</taxon>
        <taxon>ecological metagenomes</taxon>
    </lineage>
</organism>
<sequence length="43" mass="4675">MSGRLASEMGSFFGELDDAANMLPDKGIANPRRATHHGRLHLP</sequence>
<gene>
    <name evidence="1" type="ORF">ASZ90_014062</name>
</gene>
<proteinExistence type="predicted"/>
<name>A0A0W8F7A3_9ZZZZ</name>
<comment type="caution">
    <text evidence="1">The sequence shown here is derived from an EMBL/GenBank/DDBJ whole genome shotgun (WGS) entry which is preliminary data.</text>
</comment>
<accession>A0A0W8F7A3</accession>
<reference evidence="1" key="1">
    <citation type="journal article" date="2015" name="Proc. Natl. Acad. Sci. U.S.A.">
        <title>Networks of energetic and metabolic interactions define dynamics in microbial communities.</title>
        <authorList>
            <person name="Embree M."/>
            <person name="Liu J.K."/>
            <person name="Al-Bassam M.M."/>
            <person name="Zengler K."/>
        </authorList>
    </citation>
    <scope>NUCLEOTIDE SEQUENCE</scope>
</reference>